<proteinExistence type="predicted"/>
<dbReference type="AlphaFoldDB" id="A0A6V8KJU0"/>
<gene>
    <name evidence="1" type="ORF">Phou_068710</name>
</gene>
<reference evidence="1 2" key="2">
    <citation type="submission" date="2020-03" db="EMBL/GenBank/DDBJ databases">
        <authorList>
            <person name="Ichikawa N."/>
            <person name="Kimura A."/>
            <person name="Kitahashi Y."/>
            <person name="Uohara A."/>
        </authorList>
    </citation>
    <scope>NUCLEOTIDE SEQUENCE [LARGE SCALE GENOMIC DNA]</scope>
    <source>
        <strain evidence="1 2">NBRC 108639</strain>
    </source>
</reference>
<protein>
    <submittedName>
        <fullName evidence="1">Uncharacterized protein</fullName>
    </submittedName>
</protein>
<dbReference type="RefSeq" id="WP_246274020.1">
    <property type="nucleotide sequence ID" value="NZ_BLPF01000002.1"/>
</dbReference>
<name>A0A6V8KJU0_9ACTN</name>
<dbReference type="EMBL" id="BLPF01000002">
    <property type="protein sequence ID" value="GFJ82691.1"/>
    <property type="molecule type" value="Genomic_DNA"/>
</dbReference>
<comment type="caution">
    <text evidence="1">The sequence shown here is derived from an EMBL/GenBank/DDBJ whole genome shotgun (WGS) entry which is preliminary data.</text>
</comment>
<accession>A0A6V8KJU0</accession>
<evidence type="ECO:0000313" key="1">
    <source>
        <dbReference type="EMBL" id="GFJ82691.1"/>
    </source>
</evidence>
<evidence type="ECO:0000313" key="2">
    <source>
        <dbReference type="Proteomes" id="UP000482800"/>
    </source>
</evidence>
<sequence>MLGDHHDHHPRPREGDNLFAVFIAEYTDAPSDPGTPAQTGTAEVILYPAAATAG</sequence>
<dbReference type="Proteomes" id="UP000482800">
    <property type="component" value="Unassembled WGS sequence"/>
</dbReference>
<organism evidence="1 2">
    <name type="scientific">Phytohabitans houttuyneae</name>
    <dbReference type="NCBI Taxonomy" id="1076126"/>
    <lineage>
        <taxon>Bacteria</taxon>
        <taxon>Bacillati</taxon>
        <taxon>Actinomycetota</taxon>
        <taxon>Actinomycetes</taxon>
        <taxon>Micromonosporales</taxon>
        <taxon>Micromonosporaceae</taxon>
    </lineage>
</organism>
<reference evidence="1 2" key="1">
    <citation type="submission" date="2020-03" db="EMBL/GenBank/DDBJ databases">
        <title>Whole genome shotgun sequence of Phytohabitans houttuyneae NBRC 108639.</title>
        <authorList>
            <person name="Komaki H."/>
            <person name="Tamura T."/>
        </authorList>
    </citation>
    <scope>NUCLEOTIDE SEQUENCE [LARGE SCALE GENOMIC DNA]</scope>
    <source>
        <strain evidence="1 2">NBRC 108639</strain>
    </source>
</reference>
<keyword evidence="2" id="KW-1185">Reference proteome</keyword>